<dbReference type="AlphaFoldDB" id="A0A6C0JKE4"/>
<reference evidence="2" key="1">
    <citation type="journal article" date="2020" name="Nature">
        <title>Giant virus diversity and host interactions through global metagenomics.</title>
        <authorList>
            <person name="Schulz F."/>
            <person name="Roux S."/>
            <person name="Paez-Espino D."/>
            <person name="Jungbluth S."/>
            <person name="Walsh D.A."/>
            <person name="Denef V.J."/>
            <person name="McMahon K.D."/>
            <person name="Konstantinidis K.T."/>
            <person name="Eloe-Fadrosh E.A."/>
            <person name="Kyrpides N.C."/>
            <person name="Woyke T."/>
        </authorList>
    </citation>
    <scope>NUCLEOTIDE SEQUENCE</scope>
    <source>
        <strain evidence="2">GVMAG-M-3300027734-16</strain>
    </source>
</reference>
<feature type="compositionally biased region" description="Basic and acidic residues" evidence="1">
    <location>
        <begin position="97"/>
        <end position="106"/>
    </location>
</feature>
<sequence length="132" mass="15527">MSSYGYRGGPHHSDSEEDVMTKRRNEAEDNRHAKYAPGSWAEARHNALLEPRIQRERTMYAALQSENMKKLPQDVQRTIASFVVPRKGSLLPQDLKMRERGYEGPIRKNATTHNRGGKRRRSTRRRKTRRRR</sequence>
<proteinExistence type="predicted"/>
<feature type="compositionally biased region" description="Basic and acidic residues" evidence="1">
    <location>
        <begin position="11"/>
        <end position="32"/>
    </location>
</feature>
<feature type="region of interest" description="Disordered" evidence="1">
    <location>
        <begin position="97"/>
        <end position="132"/>
    </location>
</feature>
<evidence type="ECO:0000256" key="1">
    <source>
        <dbReference type="SAM" id="MobiDB-lite"/>
    </source>
</evidence>
<protein>
    <submittedName>
        <fullName evidence="2">Uncharacterized protein</fullName>
    </submittedName>
</protein>
<feature type="compositionally biased region" description="Basic residues" evidence="1">
    <location>
        <begin position="115"/>
        <end position="132"/>
    </location>
</feature>
<dbReference type="EMBL" id="MN740410">
    <property type="protein sequence ID" value="QHU05230.1"/>
    <property type="molecule type" value="Genomic_DNA"/>
</dbReference>
<evidence type="ECO:0000313" key="2">
    <source>
        <dbReference type="EMBL" id="QHU05230.1"/>
    </source>
</evidence>
<feature type="region of interest" description="Disordered" evidence="1">
    <location>
        <begin position="1"/>
        <end position="39"/>
    </location>
</feature>
<accession>A0A6C0JKE4</accession>
<name>A0A6C0JKE4_9ZZZZ</name>
<organism evidence="2">
    <name type="scientific">viral metagenome</name>
    <dbReference type="NCBI Taxonomy" id="1070528"/>
    <lineage>
        <taxon>unclassified sequences</taxon>
        <taxon>metagenomes</taxon>
        <taxon>organismal metagenomes</taxon>
    </lineage>
</organism>